<protein>
    <submittedName>
        <fullName evidence="1">Uncharacterized protein</fullName>
    </submittedName>
</protein>
<dbReference type="EMBL" id="CAACVJ010000278">
    <property type="protein sequence ID" value="VEP15567.1"/>
    <property type="molecule type" value="Genomic_DNA"/>
</dbReference>
<accession>A0A563VVZ5</accession>
<gene>
    <name evidence="1" type="ORF">H1P_3490003</name>
</gene>
<dbReference type="AlphaFoldDB" id="A0A563VVZ5"/>
<keyword evidence="2" id="KW-1185">Reference proteome</keyword>
<name>A0A563VVZ5_9CYAN</name>
<proteinExistence type="predicted"/>
<dbReference type="RefSeq" id="WP_144874362.1">
    <property type="nucleotide sequence ID" value="NZ_LR214085.1"/>
</dbReference>
<evidence type="ECO:0000313" key="2">
    <source>
        <dbReference type="Proteomes" id="UP000320055"/>
    </source>
</evidence>
<dbReference type="Proteomes" id="UP000320055">
    <property type="component" value="Unassembled WGS sequence"/>
</dbReference>
<evidence type="ECO:0000313" key="1">
    <source>
        <dbReference type="EMBL" id="VEP15567.1"/>
    </source>
</evidence>
<organism evidence="1 2">
    <name type="scientific">Hyella patelloides LEGE 07179</name>
    <dbReference type="NCBI Taxonomy" id="945734"/>
    <lineage>
        <taxon>Bacteria</taxon>
        <taxon>Bacillati</taxon>
        <taxon>Cyanobacteriota</taxon>
        <taxon>Cyanophyceae</taxon>
        <taxon>Pleurocapsales</taxon>
        <taxon>Hyellaceae</taxon>
        <taxon>Hyella</taxon>
    </lineage>
</organism>
<reference evidence="1 2" key="1">
    <citation type="submission" date="2019-01" db="EMBL/GenBank/DDBJ databases">
        <authorList>
            <person name="Brito A."/>
        </authorList>
    </citation>
    <scope>NUCLEOTIDE SEQUENCE [LARGE SCALE GENOMIC DNA]</scope>
    <source>
        <strain evidence="1">1</strain>
    </source>
</reference>
<sequence length="374" mass="42138">MNGFVNDYLSAIAPHVSEALISPESFSDINYVAQTLPSAITDFFGFECRLGEKAAQADFLLSVRAAIGGREILAGYKSEPSLPAANFNHPVWKKVRNFSRHWANPVSPLYENADNIWLEFDLDQPPPEIPIPSLFFGVKQTEANTIDYQWVNQTALQLLFGRSLPSQMEQNLENCFKCLPSGAKVFQIGIMLARESEAVRICIRGIKSDRILEYLNSIGWSHEEPKLRTQIAQLSGLVDRIDLDIDVGNVIYPKIGLECYVNPSVSQQSQWELFLDYLVANQLCLTKKRDALLTYPGYSFEQLDSETWPTHLTNVSSLLGAGVMSFISRNIHHIKIVYQPKKPLEAKAYLSVSQGWLSKTLLKQHLKELHHASV</sequence>
<dbReference type="OrthoDB" id="486596at2"/>